<evidence type="ECO:0000313" key="2">
    <source>
        <dbReference type="EMBL" id="THG90382.1"/>
    </source>
</evidence>
<dbReference type="EMBL" id="ALPT02000031">
    <property type="protein sequence ID" value="KGA97351.1"/>
    <property type="molecule type" value="Genomic_DNA"/>
</dbReference>
<dbReference type="AlphaFoldDB" id="A0A094WKH8"/>
<dbReference type="OrthoDB" id="2937703at2"/>
<dbReference type="RefSeq" id="WP_003322729.1">
    <property type="nucleotide sequence ID" value="NZ_ALPT02000031.1"/>
</dbReference>
<keyword evidence="3" id="KW-1185">Reference proteome</keyword>
<evidence type="ECO:0000313" key="1">
    <source>
        <dbReference type="EMBL" id="KGA97351.1"/>
    </source>
</evidence>
<dbReference type="Proteomes" id="UP000297014">
    <property type="component" value="Unassembled WGS sequence"/>
</dbReference>
<protein>
    <submittedName>
        <fullName evidence="1">Uncharacterized protein</fullName>
    </submittedName>
</protein>
<organism evidence="1 3">
    <name type="scientific">Alkalihalobacillus alcalophilus ATCC 27647 = CGMCC 1.3604</name>
    <dbReference type="NCBI Taxonomy" id="1218173"/>
    <lineage>
        <taxon>Bacteria</taxon>
        <taxon>Bacillati</taxon>
        <taxon>Bacillota</taxon>
        <taxon>Bacilli</taxon>
        <taxon>Bacillales</taxon>
        <taxon>Bacillaceae</taxon>
        <taxon>Alkalihalobacillus</taxon>
    </lineage>
</organism>
<gene>
    <name evidence="2" type="ORF">AJ85_11055</name>
    <name evidence="1" type="ORF">BALCAV_0210585</name>
</gene>
<dbReference type="SUPFAM" id="SSF74942">
    <property type="entry name" value="YhbC-like, C-terminal domain"/>
    <property type="match status" value="1"/>
</dbReference>
<name>A0A094WKH8_ALKAL</name>
<dbReference type="STRING" id="1218173.BALCAV_0210585"/>
<sequence>MSKYHSLLYKWIDGNHLLKIKTHQDVQGKKQFIGRLIKYDVLKQTIIFYEDDHKEVFHFSLSEIELIEPVKNERP</sequence>
<dbReference type="InterPro" id="IPR036847">
    <property type="entry name" value="RimP_C_sf"/>
</dbReference>
<comment type="caution">
    <text evidence="1">The sequence shown here is derived from an EMBL/GenBank/DDBJ whole genome shotgun (WGS) entry which is preliminary data.</text>
</comment>
<evidence type="ECO:0000313" key="4">
    <source>
        <dbReference type="Proteomes" id="UP000297014"/>
    </source>
</evidence>
<dbReference type="Gene3D" id="2.30.30.180">
    <property type="entry name" value="Ribosome maturation factor RimP, C-terminal domain"/>
    <property type="match status" value="1"/>
</dbReference>
<accession>A0A094WKH8</accession>
<reference evidence="2 4" key="2">
    <citation type="submission" date="2014-01" db="EMBL/GenBank/DDBJ databases">
        <title>Draft genome sequencing of Bacillus alcalophilus CGMCC 1.3604.</title>
        <authorList>
            <person name="Yang J."/>
            <person name="Diao L."/>
            <person name="Yang S."/>
        </authorList>
    </citation>
    <scope>NUCLEOTIDE SEQUENCE [LARGE SCALE GENOMIC DNA]</scope>
    <source>
        <strain evidence="2 4">CGMCC 1.3604</strain>
    </source>
</reference>
<reference evidence="1 3" key="1">
    <citation type="journal article" date="2014" name="Genome Announc.">
        <title>Draft Genome Sequence of Bacillus alcalophilus AV1934, a Classic Alkaliphile Isolated from Human Feces in 1934.</title>
        <authorList>
            <person name="Attie O."/>
            <person name="Jayaprakash A."/>
            <person name="Shah H."/>
            <person name="Paulsen I.T."/>
            <person name="Morino M."/>
            <person name="Takahashi Y."/>
            <person name="Narumi I."/>
            <person name="Sachidanandam R."/>
            <person name="Satoh K."/>
            <person name="Ito M."/>
            <person name="Krulwich T.A."/>
        </authorList>
    </citation>
    <scope>NUCLEOTIDE SEQUENCE [LARGE SCALE GENOMIC DNA]</scope>
    <source>
        <strain evidence="1 3">AV1934</strain>
    </source>
</reference>
<dbReference type="EMBL" id="JALP01000157">
    <property type="protein sequence ID" value="THG90382.1"/>
    <property type="molecule type" value="Genomic_DNA"/>
</dbReference>
<dbReference type="Proteomes" id="UP000002754">
    <property type="component" value="Unassembled WGS sequence"/>
</dbReference>
<evidence type="ECO:0000313" key="3">
    <source>
        <dbReference type="Proteomes" id="UP000002754"/>
    </source>
</evidence>
<proteinExistence type="predicted"/>